<reference evidence="1" key="1">
    <citation type="submission" date="2023-03" db="EMBL/GenBank/DDBJ databases">
        <title>DFI Biobank Strains.</title>
        <authorList>
            <person name="Mostad J."/>
            <person name="Paddock L."/>
            <person name="Medina S."/>
            <person name="Waligurski E."/>
            <person name="Barat B."/>
            <person name="Smith R."/>
            <person name="Burgo V."/>
            <person name="Metcalfe C."/>
            <person name="Woodson C."/>
            <person name="Sundararajan A."/>
            <person name="Ramaswamy R."/>
            <person name="Lin H."/>
            <person name="Pamer E.G."/>
        </authorList>
    </citation>
    <scope>NUCLEOTIDE SEQUENCE</scope>
    <source>
        <strain evidence="1">DFI.9.5</strain>
    </source>
</reference>
<dbReference type="Pfam" id="PF14305">
    <property type="entry name" value="ATPgrasp_TupA"/>
    <property type="match status" value="1"/>
</dbReference>
<dbReference type="InterPro" id="IPR029465">
    <property type="entry name" value="ATPgrasp_TupA"/>
</dbReference>
<gene>
    <name evidence="1" type="ORF">PZH42_20120</name>
</gene>
<comment type="caution">
    <text evidence="1">The sequence shown here is derived from an EMBL/GenBank/DDBJ whole genome shotgun (WGS) entry which is preliminary data.</text>
</comment>
<name>A0AAW6M8F7_9BACE</name>
<evidence type="ECO:0000313" key="2">
    <source>
        <dbReference type="Proteomes" id="UP001221924"/>
    </source>
</evidence>
<protein>
    <submittedName>
        <fullName evidence="1">ATP-grasp fold amidoligase family protein</fullName>
    </submittedName>
</protein>
<evidence type="ECO:0000313" key="1">
    <source>
        <dbReference type="EMBL" id="MDE8696418.1"/>
    </source>
</evidence>
<proteinExistence type="predicted"/>
<dbReference type="SUPFAM" id="SSF56059">
    <property type="entry name" value="Glutathione synthetase ATP-binding domain-like"/>
    <property type="match status" value="1"/>
</dbReference>
<accession>A0AAW6M8F7</accession>
<dbReference type="AlphaFoldDB" id="A0AAW6M8F7"/>
<sequence length="307" mass="36651">MNIKKTFLYQFLRENYLKLQVAINPEKEVDRCYYPHFNKHVNLKKPHNLIEKIYWMELHSDTSMWTLCADKYRVREYISNLGLLDYMPKLYGHWDKVNEIDFNQLPDSFVIKANNGCATVKVVPDKSKINLRALRKELKRWLILPYGWMHAQIHYTRIKPCILAEELLHNDYLELSPKSLVDFKVYCINGEPQFIWVAYNRVNMHVHVQCFDTNWNPKPEYARNSMSHYVYDKNDMVVNKPVCLDEMMDIARKISKQFPQVRTDFYVVNGRPVIGELTFTQGYGFLKEEVYDRMGEMIDLSKVKKQN</sequence>
<organism evidence="1 2">
    <name type="scientific">Bacteroides cellulosilyticus</name>
    <dbReference type="NCBI Taxonomy" id="246787"/>
    <lineage>
        <taxon>Bacteria</taxon>
        <taxon>Pseudomonadati</taxon>
        <taxon>Bacteroidota</taxon>
        <taxon>Bacteroidia</taxon>
        <taxon>Bacteroidales</taxon>
        <taxon>Bacteroidaceae</taxon>
        <taxon>Bacteroides</taxon>
    </lineage>
</organism>
<dbReference type="RefSeq" id="WP_052356289.1">
    <property type="nucleotide sequence ID" value="NZ_CAXKYC010000035.1"/>
</dbReference>
<dbReference type="Proteomes" id="UP001221924">
    <property type="component" value="Unassembled WGS sequence"/>
</dbReference>
<dbReference type="EMBL" id="JARFID010000025">
    <property type="protein sequence ID" value="MDE8696418.1"/>
    <property type="molecule type" value="Genomic_DNA"/>
</dbReference>